<evidence type="ECO:0000313" key="2">
    <source>
        <dbReference type="EMBL" id="CBY07605.1"/>
    </source>
</evidence>
<protein>
    <recommendedName>
        <fullName evidence="1">VWFD domain-containing protein</fullName>
    </recommendedName>
</protein>
<gene>
    <name evidence="2" type="ORF">GSOID_T00002593001</name>
</gene>
<accession>E4X636</accession>
<organism evidence="2">
    <name type="scientific">Oikopleura dioica</name>
    <name type="common">Tunicate</name>
    <dbReference type="NCBI Taxonomy" id="34765"/>
    <lineage>
        <taxon>Eukaryota</taxon>
        <taxon>Metazoa</taxon>
        <taxon>Chordata</taxon>
        <taxon>Tunicata</taxon>
        <taxon>Appendicularia</taxon>
        <taxon>Copelata</taxon>
        <taxon>Oikopleuridae</taxon>
        <taxon>Oikopleura</taxon>
    </lineage>
</organism>
<dbReference type="OrthoDB" id="6236007at2759"/>
<evidence type="ECO:0000313" key="3">
    <source>
        <dbReference type="Proteomes" id="UP000001307"/>
    </source>
</evidence>
<dbReference type="AlphaFoldDB" id="E4X636"/>
<name>E4X636_OIKDI</name>
<sequence>MTGLCGNYNNNDSEERILEIEYADESEDFGDRFQTDDDDTCAHGERLRPGCEFLGNRSPFYEACLFNSCLERDLHCGIIGDYASQCLSRKFPGSADYERICDWASRTGCEEECPESQLGVIWGHVTPNDPEIFFRKNFTFFMIFFTMTNND</sequence>
<evidence type="ECO:0000259" key="1">
    <source>
        <dbReference type="PROSITE" id="PS51233"/>
    </source>
</evidence>
<dbReference type="InParanoid" id="E4X636"/>
<dbReference type="PROSITE" id="PS51233">
    <property type="entry name" value="VWFD"/>
    <property type="match status" value="1"/>
</dbReference>
<dbReference type="EMBL" id="FN653026">
    <property type="protein sequence ID" value="CBY07605.1"/>
    <property type="molecule type" value="Genomic_DNA"/>
</dbReference>
<keyword evidence="3" id="KW-1185">Reference proteome</keyword>
<dbReference type="Proteomes" id="UP000001307">
    <property type="component" value="Unassembled WGS sequence"/>
</dbReference>
<proteinExistence type="predicted"/>
<reference evidence="2" key="1">
    <citation type="journal article" date="2010" name="Science">
        <title>Plasticity of animal genome architecture unmasked by rapid evolution of a pelagic tunicate.</title>
        <authorList>
            <person name="Denoeud F."/>
            <person name="Henriet S."/>
            <person name="Mungpakdee S."/>
            <person name="Aury J.M."/>
            <person name="Da Silva C."/>
            <person name="Brinkmann H."/>
            <person name="Mikhaleva J."/>
            <person name="Olsen L.C."/>
            <person name="Jubin C."/>
            <person name="Canestro C."/>
            <person name="Bouquet J.M."/>
            <person name="Danks G."/>
            <person name="Poulain J."/>
            <person name="Campsteijn C."/>
            <person name="Adamski M."/>
            <person name="Cross I."/>
            <person name="Yadetie F."/>
            <person name="Muffato M."/>
            <person name="Louis A."/>
            <person name="Butcher S."/>
            <person name="Tsagkogeorga G."/>
            <person name="Konrad A."/>
            <person name="Singh S."/>
            <person name="Jensen M.F."/>
            <person name="Cong E.H."/>
            <person name="Eikeseth-Otteraa H."/>
            <person name="Noel B."/>
            <person name="Anthouard V."/>
            <person name="Porcel B.M."/>
            <person name="Kachouri-Lafond R."/>
            <person name="Nishino A."/>
            <person name="Ugolini M."/>
            <person name="Chourrout P."/>
            <person name="Nishida H."/>
            <person name="Aasland R."/>
            <person name="Huzurbazar S."/>
            <person name="Westhof E."/>
            <person name="Delsuc F."/>
            <person name="Lehrach H."/>
            <person name="Reinhardt R."/>
            <person name="Weissenbach J."/>
            <person name="Roy S.W."/>
            <person name="Artiguenave F."/>
            <person name="Postlethwait J.H."/>
            <person name="Manak J.R."/>
            <person name="Thompson E.M."/>
            <person name="Jaillon O."/>
            <person name="Du Pasquier L."/>
            <person name="Boudinot P."/>
            <person name="Liberles D.A."/>
            <person name="Volff J.N."/>
            <person name="Philippe H."/>
            <person name="Lenhard B."/>
            <person name="Roest Crollius H."/>
            <person name="Wincker P."/>
            <person name="Chourrout D."/>
        </authorList>
    </citation>
    <scope>NUCLEOTIDE SEQUENCE [LARGE SCALE GENOMIC DNA]</scope>
</reference>
<dbReference type="InterPro" id="IPR001846">
    <property type="entry name" value="VWF_type-D"/>
</dbReference>
<feature type="domain" description="VWFD" evidence="1">
    <location>
        <begin position="1"/>
        <end position="42"/>
    </location>
</feature>